<gene>
    <name evidence="1" type="ORF">JCM16775_1771</name>
</gene>
<evidence type="ECO:0000313" key="1">
    <source>
        <dbReference type="EMBL" id="BBM39060.1"/>
    </source>
</evidence>
<dbReference type="KEGG" id="lhf:JCM16775_1771"/>
<dbReference type="Proteomes" id="UP000321892">
    <property type="component" value="Chromosome"/>
</dbReference>
<organism evidence="1 2">
    <name type="scientific">Leptotrichia hofstadii</name>
    <dbReference type="NCBI Taxonomy" id="157688"/>
    <lineage>
        <taxon>Bacteria</taxon>
        <taxon>Fusobacteriati</taxon>
        <taxon>Fusobacteriota</taxon>
        <taxon>Fusobacteriia</taxon>
        <taxon>Fusobacteriales</taxon>
        <taxon>Leptotrichiaceae</taxon>
        <taxon>Leptotrichia</taxon>
    </lineage>
</organism>
<keyword evidence="2" id="KW-1185">Reference proteome</keyword>
<proteinExistence type="predicted"/>
<sequence>MSKNLYSIELNIIQNKQSLKNKNLIYEIEMNNDISNKITHYIVIDKTNHENKKEKYTPKDFKRYFYDEISRNFTPLEIEYQNDTFKITNKKDLINKLDKKTFDYFRKYPFKAKDVNTILFNTKKGLEVENLEMEIEEDTVLPYLFKSDKIKRIGTRTVEEVTLELLSGWQVPVVTEYNTEKIDDSRIKIFFKERINENILEIDKFIEVLKDEYKIDKDLEIEINFEISGYYIYNEYEDILEQIEVNKEIKLFNITTVSKRKLELLEILEIDENKRNQGRTYNEAVGELFEYLDKIGRKKEIDRQEFENFVDGIAFSEKPKIFETLKWYIETNKIGFLELLEGERDRIYISKEDVLKVFEEIFGEL</sequence>
<accession>A0A510JID0</accession>
<dbReference type="RefSeq" id="WP_146967897.1">
    <property type="nucleotide sequence ID" value="NZ_AP019823.1"/>
</dbReference>
<reference evidence="1 2" key="1">
    <citation type="submission" date="2019-07" db="EMBL/GenBank/DDBJ databases">
        <title>Complete Genome Sequence of Leptotrichia hofstadii Strain JCM16775.</title>
        <authorList>
            <person name="Watanabe S."/>
            <person name="Cui L."/>
        </authorList>
    </citation>
    <scope>NUCLEOTIDE SEQUENCE [LARGE SCALE GENOMIC DNA]</scope>
    <source>
        <strain evidence="1 2">JCM16775</strain>
    </source>
</reference>
<dbReference type="AlphaFoldDB" id="A0A510JID0"/>
<name>A0A510JID0_9FUSO</name>
<dbReference type="EMBL" id="AP019823">
    <property type="protein sequence ID" value="BBM39060.1"/>
    <property type="molecule type" value="Genomic_DNA"/>
</dbReference>
<evidence type="ECO:0000313" key="2">
    <source>
        <dbReference type="Proteomes" id="UP000321892"/>
    </source>
</evidence>
<protein>
    <submittedName>
        <fullName evidence="1">Uncharacterized protein</fullName>
    </submittedName>
</protein>
<dbReference type="OrthoDB" id="81579at2"/>